<dbReference type="RefSeq" id="WP_051427964.1">
    <property type="nucleotide sequence ID" value="NZ_CP019794.1"/>
</dbReference>
<sequence length="156" mass="17435">MKKRFLVFLTPLFILALVFCESSALAAPAPRLTNIQFIGITSDGNHNIMEKIDKGQITAKRPLKGSKLRVAVYVEGTEKTYSLRFYTKGGVDVTKQGEEFKPTQYLSGPNRIIYGKIVYMEFPLGLFSANIIVSAEDWAPPHQKKTAFLGFLKSSQ</sequence>
<dbReference type="Pfam" id="PF16219">
    <property type="entry name" value="DUF4879"/>
    <property type="match status" value="1"/>
</dbReference>
<dbReference type="EMBL" id="CP020557">
    <property type="protein sequence ID" value="ARF68501.1"/>
    <property type="molecule type" value="Genomic_DNA"/>
</dbReference>
<protein>
    <submittedName>
        <fullName evidence="1">DUF4879 domain-containing protein</fullName>
    </submittedName>
</protein>
<proteinExistence type="predicted"/>
<accession>A0A1V0UTL9</accession>
<evidence type="ECO:0000313" key="1">
    <source>
        <dbReference type="EMBL" id="ARF68501.1"/>
    </source>
</evidence>
<evidence type="ECO:0000313" key="2">
    <source>
        <dbReference type="Proteomes" id="UP000192727"/>
    </source>
</evidence>
<gene>
    <name evidence="1" type="ORF">B7C51_12805</name>
</gene>
<organism evidence="1 2">
    <name type="scientific">Paenibacillus larvae subsp. pulvifaciens</name>
    <dbReference type="NCBI Taxonomy" id="1477"/>
    <lineage>
        <taxon>Bacteria</taxon>
        <taxon>Bacillati</taxon>
        <taxon>Bacillota</taxon>
        <taxon>Bacilli</taxon>
        <taxon>Bacillales</taxon>
        <taxon>Paenibacillaceae</taxon>
        <taxon>Paenibacillus</taxon>
    </lineage>
</organism>
<dbReference type="Gene3D" id="2.60.40.2870">
    <property type="match status" value="1"/>
</dbReference>
<dbReference type="InterPro" id="IPR032624">
    <property type="entry name" value="DUF4879"/>
</dbReference>
<name>A0A1V0UTL9_9BACL</name>
<dbReference type="GeneID" id="64217039"/>
<dbReference type="AlphaFoldDB" id="A0A1V0UTL9"/>
<reference evidence="1 2" key="1">
    <citation type="submission" date="2017-03" db="EMBL/GenBank/DDBJ databases">
        <title>Paenibacillus larvae genome sequencing.</title>
        <authorList>
            <person name="Dingman D.W."/>
        </authorList>
    </citation>
    <scope>NUCLEOTIDE SEQUENCE [LARGE SCALE GENOMIC DNA]</scope>
    <source>
        <strain evidence="1 2">SAG 10367</strain>
    </source>
</reference>
<dbReference type="Proteomes" id="UP000192727">
    <property type="component" value="Chromosome"/>
</dbReference>